<evidence type="ECO:0000313" key="2">
    <source>
        <dbReference type="WBParaSite" id="ES5_v2.g27618.t1"/>
    </source>
</evidence>
<organism evidence="1 2">
    <name type="scientific">Panagrolaimus sp. ES5</name>
    <dbReference type="NCBI Taxonomy" id="591445"/>
    <lineage>
        <taxon>Eukaryota</taxon>
        <taxon>Metazoa</taxon>
        <taxon>Ecdysozoa</taxon>
        <taxon>Nematoda</taxon>
        <taxon>Chromadorea</taxon>
        <taxon>Rhabditida</taxon>
        <taxon>Tylenchina</taxon>
        <taxon>Panagrolaimomorpha</taxon>
        <taxon>Panagrolaimoidea</taxon>
        <taxon>Panagrolaimidae</taxon>
        <taxon>Panagrolaimus</taxon>
    </lineage>
</organism>
<dbReference type="WBParaSite" id="ES5_v2.g27618.t1">
    <property type="protein sequence ID" value="ES5_v2.g27618.t1"/>
    <property type="gene ID" value="ES5_v2.g27618"/>
</dbReference>
<protein>
    <submittedName>
        <fullName evidence="2">Uncharacterized protein</fullName>
    </submittedName>
</protein>
<reference evidence="2" key="1">
    <citation type="submission" date="2022-11" db="UniProtKB">
        <authorList>
            <consortium name="WormBaseParasite"/>
        </authorList>
    </citation>
    <scope>IDENTIFICATION</scope>
</reference>
<evidence type="ECO:0000313" key="1">
    <source>
        <dbReference type="Proteomes" id="UP000887579"/>
    </source>
</evidence>
<dbReference type="Proteomes" id="UP000887579">
    <property type="component" value="Unplaced"/>
</dbReference>
<proteinExistence type="predicted"/>
<sequence length="80" mass="9398">MFTQWYFNEKWKDIKKSIVEKFEVQPPTIAAAEESDDEPDAQNLSSLKDEGDLYAKEKNLPPPKPNEKTTDMAFEFWIEK</sequence>
<accession>A0AC34GCW2</accession>
<name>A0AC34GCW2_9BILA</name>